<dbReference type="RefSeq" id="WP_390351347.1">
    <property type="nucleotide sequence ID" value="NZ_JBHUMU010000024.1"/>
</dbReference>
<dbReference type="Proteomes" id="UP001500866">
    <property type="component" value="Unassembled WGS sequence"/>
</dbReference>
<gene>
    <name evidence="1" type="ORF">GCM10009001_27370</name>
</gene>
<comment type="caution">
    <text evidence="1">The sequence shown here is derived from an EMBL/GenBank/DDBJ whole genome shotgun (WGS) entry which is preliminary data.</text>
</comment>
<reference evidence="2" key="1">
    <citation type="journal article" date="2019" name="Int. J. Syst. Evol. Microbiol.">
        <title>The Global Catalogue of Microorganisms (GCM) 10K type strain sequencing project: providing services to taxonomists for standard genome sequencing and annotation.</title>
        <authorList>
            <consortium name="The Broad Institute Genomics Platform"/>
            <consortium name="The Broad Institute Genome Sequencing Center for Infectious Disease"/>
            <person name="Wu L."/>
            <person name="Ma J."/>
        </authorList>
    </citation>
    <scope>NUCLEOTIDE SEQUENCE [LARGE SCALE GENOMIC DNA]</scope>
    <source>
        <strain evidence="2">JCM 15395</strain>
    </source>
</reference>
<evidence type="ECO:0000313" key="1">
    <source>
        <dbReference type="EMBL" id="GAA0608554.1"/>
    </source>
</evidence>
<dbReference type="InterPro" id="IPR026988">
    <property type="entry name" value="YaaC-like"/>
</dbReference>
<organism evidence="1 2">
    <name type="scientific">Virgibacillus siamensis</name>
    <dbReference type="NCBI Taxonomy" id="480071"/>
    <lineage>
        <taxon>Bacteria</taxon>
        <taxon>Bacillati</taxon>
        <taxon>Bacillota</taxon>
        <taxon>Bacilli</taxon>
        <taxon>Bacillales</taxon>
        <taxon>Bacillaceae</taxon>
        <taxon>Virgibacillus</taxon>
    </lineage>
</organism>
<proteinExistence type="predicted"/>
<dbReference type="EMBL" id="BAAADS010000018">
    <property type="protein sequence ID" value="GAA0608554.1"/>
    <property type="molecule type" value="Genomic_DNA"/>
</dbReference>
<sequence>MNKEDISLLFTYLQSQETAFDYLLQCYRRQNLPEAETKSYENAGALMHYIDHGRRFLTNARDTDILMMPVLLFYGMTHLCKACLLTKRPDYPETTAVLAHGVSTRKRKKKNYTFLQDEVKIQHNGLFPYLAKYLYAVGSFPFEKIRMEQLFSLIPELNQLFTFTNSQKLTAVGEKDSDQLYFPEKILDGYHLTEAAFIKRINKHAAGLTHVQTVSGYMEVVLSAPVNEASSPFFIHHETGIIYLPNDREHFLALPELLIHYLLLYNLSMVSRYETEWWGELLTARTEADFPFIRHFLHVTAEKVPLLLGKELLDQLEPESRK</sequence>
<evidence type="ECO:0000313" key="2">
    <source>
        <dbReference type="Proteomes" id="UP001500866"/>
    </source>
</evidence>
<keyword evidence="2" id="KW-1185">Reference proteome</keyword>
<name>A0ABP3RIY1_9BACI</name>
<dbReference type="Pfam" id="PF14175">
    <property type="entry name" value="YaaC"/>
    <property type="match status" value="1"/>
</dbReference>
<protein>
    <submittedName>
        <fullName evidence="1">YaaC family protein</fullName>
    </submittedName>
</protein>
<accession>A0ABP3RIY1</accession>